<comment type="caution">
    <text evidence="2">The sequence shown here is derived from an EMBL/GenBank/DDBJ whole genome shotgun (WGS) entry which is preliminary data.</text>
</comment>
<feature type="signal peptide" evidence="1">
    <location>
        <begin position="1"/>
        <end position="18"/>
    </location>
</feature>
<name>A0ABD0S9K7_LOXSC</name>
<sequence>MARLLVIALLFTFHLTNATLDIHKLADAATAKLNTLKETVHTLKDNAAYNIKHFADDIDLNNLHKLDVLQIGPALKKKYALLKELYNKPATKVNVVHIYGEDLASHFDHAPFIKYKEYVDDHGHHHHHGHHHDHFHELPYVLRRVGV</sequence>
<gene>
    <name evidence="2" type="ORF">ABMA28_010049</name>
</gene>
<dbReference type="EMBL" id="JBEDNZ010000025">
    <property type="protein sequence ID" value="KAL0810727.1"/>
    <property type="molecule type" value="Genomic_DNA"/>
</dbReference>
<evidence type="ECO:0000313" key="2">
    <source>
        <dbReference type="EMBL" id="KAL0810727.1"/>
    </source>
</evidence>
<protein>
    <submittedName>
        <fullName evidence="2">Uncharacterized protein</fullName>
    </submittedName>
</protein>
<keyword evidence="1" id="KW-0732">Signal</keyword>
<proteinExistence type="predicted"/>
<dbReference type="Proteomes" id="UP001549921">
    <property type="component" value="Unassembled WGS sequence"/>
</dbReference>
<dbReference type="AlphaFoldDB" id="A0ABD0S9K7"/>
<evidence type="ECO:0000256" key="1">
    <source>
        <dbReference type="SAM" id="SignalP"/>
    </source>
</evidence>
<organism evidence="2 3">
    <name type="scientific">Loxostege sticticalis</name>
    <name type="common">Beet webworm moth</name>
    <dbReference type="NCBI Taxonomy" id="481309"/>
    <lineage>
        <taxon>Eukaryota</taxon>
        <taxon>Metazoa</taxon>
        <taxon>Ecdysozoa</taxon>
        <taxon>Arthropoda</taxon>
        <taxon>Hexapoda</taxon>
        <taxon>Insecta</taxon>
        <taxon>Pterygota</taxon>
        <taxon>Neoptera</taxon>
        <taxon>Endopterygota</taxon>
        <taxon>Lepidoptera</taxon>
        <taxon>Glossata</taxon>
        <taxon>Ditrysia</taxon>
        <taxon>Pyraloidea</taxon>
        <taxon>Crambidae</taxon>
        <taxon>Pyraustinae</taxon>
        <taxon>Loxostege</taxon>
    </lineage>
</organism>
<accession>A0ABD0S9K7</accession>
<reference evidence="2 3" key="1">
    <citation type="submission" date="2024-06" db="EMBL/GenBank/DDBJ databases">
        <title>A chromosome-level genome assembly of beet webworm, Loxostege sticticalis.</title>
        <authorList>
            <person name="Zhang Y."/>
        </authorList>
    </citation>
    <scope>NUCLEOTIDE SEQUENCE [LARGE SCALE GENOMIC DNA]</scope>
    <source>
        <strain evidence="2">AQ028</strain>
        <tissue evidence="2">Male pupae</tissue>
    </source>
</reference>
<feature type="chain" id="PRO_5044876461" evidence="1">
    <location>
        <begin position="19"/>
        <end position="147"/>
    </location>
</feature>
<evidence type="ECO:0000313" key="3">
    <source>
        <dbReference type="Proteomes" id="UP001549921"/>
    </source>
</evidence>